<comment type="caution">
    <text evidence="1">The sequence shown here is derived from an EMBL/GenBank/DDBJ whole genome shotgun (WGS) entry which is preliminary data.</text>
</comment>
<dbReference type="EMBL" id="JAHCLR010000032">
    <property type="protein sequence ID" value="MBS9534894.1"/>
    <property type="molecule type" value="Genomic_DNA"/>
</dbReference>
<name>A0ABS5RMV3_9MYCO</name>
<protein>
    <submittedName>
        <fullName evidence="1">Uncharacterized protein</fullName>
    </submittedName>
</protein>
<reference evidence="1 2" key="1">
    <citation type="submission" date="2021-05" db="EMBL/GenBank/DDBJ databases">
        <title>Mycobacterium acidophilum sp. nov., an extremely acid-tolerant member of the genus Mycobacterium.</title>
        <authorList>
            <person name="Xia J."/>
        </authorList>
    </citation>
    <scope>NUCLEOTIDE SEQUENCE [LARGE SCALE GENOMIC DNA]</scope>
    <source>
        <strain evidence="1 2">M1</strain>
    </source>
</reference>
<sequence>MNATDWATELLRSHSVALTAVQMDDTRALIADGDGWLAAYDLFRDGIDDGWLDDADLTVALELARAGAFSKFSADVERTSAALLSRKTESPSR</sequence>
<dbReference type="RefSeq" id="WP_214093758.1">
    <property type="nucleotide sequence ID" value="NZ_JAHCLR010000032.1"/>
</dbReference>
<keyword evidence="2" id="KW-1185">Reference proteome</keyword>
<accession>A0ABS5RMV3</accession>
<evidence type="ECO:0000313" key="2">
    <source>
        <dbReference type="Proteomes" id="UP001519535"/>
    </source>
</evidence>
<dbReference type="Proteomes" id="UP001519535">
    <property type="component" value="Unassembled WGS sequence"/>
</dbReference>
<organism evidence="1 2">
    <name type="scientific">Mycolicibacter acidiphilus</name>
    <dbReference type="NCBI Taxonomy" id="2835306"/>
    <lineage>
        <taxon>Bacteria</taxon>
        <taxon>Bacillati</taxon>
        <taxon>Actinomycetota</taxon>
        <taxon>Actinomycetes</taxon>
        <taxon>Mycobacteriales</taxon>
        <taxon>Mycobacteriaceae</taxon>
        <taxon>Mycolicibacter</taxon>
    </lineage>
</organism>
<gene>
    <name evidence="1" type="ORF">KIH27_14975</name>
</gene>
<evidence type="ECO:0000313" key="1">
    <source>
        <dbReference type="EMBL" id="MBS9534894.1"/>
    </source>
</evidence>
<proteinExistence type="predicted"/>